<evidence type="ECO:0000313" key="1">
    <source>
        <dbReference type="EMBL" id="AEI49590.1"/>
    </source>
</evidence>
<dbReference type="AlphaFoldDB" id="A0A7U3ZLW3"/>
<reference evidence="1 2" key="2">
    <citation type="journal article" date="2012" name="Stand. Genomic Sci.">
        <title>Complete genome sequence of the aquatic bacterium Runella slithyformis type strain (LSU 4(T)).</title>
        <authorList>
            <person name="Copeland A."/>
            <person name="Zhang X."/>
            <person name="Misra M."/>
            <person name="Lapidus A."/>
            <person name="Nolan M."/>
            <person name="Lucas S."/>
            <person name="Deshpande S."/>
            <person name="Cheng J.F."/>
            <person name="Tapia R."/>
            <person name="Goodwin L.A."/>
            <person name="Pitluck S."/>
            <person name="Liolios K."/>
            <person name="Pagani I."/>
            <person name="Ivanova N."/>
            <person name="Mikhailova N."/>
            <person name="Pati A."/>
            <person name="Chen A."/>
            <person name="Palaniappan K."/>
            <person name="Land M."/>
            <person name="Hauser L."/>
            <person name="Pan C."/>
            <person name="Jeffries C.D."/>
            <person name="Detter J.C."/>
            <person name="Brambilla E.M."/>
            <person name="Rohde M."/>
            <person name="Djao O.D."/>
            <person name="Goker M."/>
            <person name="Sikorski J."/>
            <person name="Tindall B.J."/>
            <person name="Woyke T."/>
            <person name="Bristow J."/>
            <person name="Eisen J.A."/>
            <person name="Markowitz V."/>
            <person name="Hugenholtz P."/>
            <person name="Kyrpides N.C."/>
            <person name="Klenk H.P."/>
            <person name="Mavromatis K."/>
        </authorList>
    </citation>
    <scope>NUCLEOTIDE SEQUENCE [LARGE SCALE GENOMIC DNA]</scope>
    <source>
        <strain evidence="2">ATCC 29530 / DSM 19594 / LMG 11500 / NCIMB 11436 / LSU 4</strain>
    </source>
</reference>
<dbReference type="EMBL" id="CP002859">
    <property type="protein sequence ID" value="AEI49590.1"/>
    <property type="molecule type" value="Genomic_DNA"/>
</dbReference>
<evidence type="ECO:0000313" key="2">
    <source>
        <dbReference type="Proteomes" id="UP000000493"/>
    </source>
</evidence>
<sequence length="210" mass="22629">MKKAHSIYLILLILSGGIVISFDACQTKDPIPVVPNGAVAIAEVNRSKSFFNFSNLATADFEFNLKGEDFGRNVAVKSIELWIGFNNPRVALTTGMTTCGVGVNCAYPNAAYAPLPSRLATPGDRLLRTVETLPATVNITAAQAAQACGIALSSIRSGDTFQVKFVVNTQDGRRFDAFHDGICDETRGQAGDCRVVIRVDTRATIYQPLR</sequence>
<name>A0A7U3ZLW3_RUNSL</name>
<reference evidence="2" key="1">
    <citation type="submission" date="2011-06" db="EMBL/GenBank/DDBJ databases">
        <title>The complete genome of chromosome of Runella slithyformis DSM 19594.</title>
        <authorList>
            <consortium name="US DOE Joint Genome Institute (JGI-PGF)"/>
            <person name="Lucas S."/>
            <person name="Han J."/>
            <person name="Lapidus A."/>
            <person name="Bruce D."/>
            <person name="Goodwin L."/>
            <person name="Pitluck S."/>
            <person name="Peters L."/>
            <person name="Kyrpides N."/>
            <person name="Mavromatis K."/>
            <person name="Ivanova N."/>
            <person name="Ovchinnikova G."/>
            <person name="Zhang X."/>
            <person name="Misra M."/>
            <person name="Detter J.C."/>
            <person name="Tapia R."/>
            <person name="Han C."/>
            <person name="Land M."/>
            <person name="Hauser L."/>
            <person name="Markowitz V."/>
            <person name="Cheng J.-F."/>
            <person name="Hugenholtz P."/>
            <person name="Woyke T."/>
            <person name="Wu D."/>
            <person name="Tindall B."/>
            <person name="Faehrich R."/>
            <person name="Brambilla E."/>
            <person name="Klenk H.-P."/>
            <person name="Eisen J.A."/>
        </authorList>
    </citation>
    <scope>NUCLEOTIDE SEQUENCE [LARGE SCALE GENOMIC DNA]</scope>
    <source>
        <strain evidence="2">ATCC 29530 / DSM 19594 / LMG 11500 / NCIMB 11436 / LSU 4</strain>
    </source>
</reference>
<accession>A0A7U3ZLW3</accession>
<dbReference type="KEGG" id="rsi:Runsl_3211"/>
<organism evidence="1 2">
    <name type="scientific">Runella slithyformis (strain ATCC 29530 / DSM 19594 / LMG 11500 / NCIMB 11436 / LSU 4)</name>
    <dbReference type="NCBI Taxonomy" id="761193"/>
    <lineage>
        <taxon>Bacteria</taxon>
        <taxon>Pseudomonadati</taxon>
        <taxon>Bacteroidota</taxon>
        <taxon>Cytophagia</taxon>
        <taxon>Cytophagales</taxon>
        <taxon>Spirosomataceae</taxon>
        <taxon>Runella</taxon>
    </lineage>
</organism>
<protein>
    <submittedName>
        <fullName evidence="1">Uncharacterized protein</fullName>
    </submittedName>
</protein>
<proteinExistence type="predicted"/>
<dbReference type="Proteomes" id="UP000000493">
    <property type="component" value="Chromosome"/>
</dbReference>
<dbReference type="RefSeq" id="WP_013928897.1">
    <property type="nucleotide sequence ID" value="NC_015703.1"/>
</dbReference>
<gene>
    <name evidence="1" type="ordered locus">Runsl_3211</name>
</gene>
<keyword evidence="2" id="KW-1185">Reference proteome</keyword>